<dbReference type="EMBL" id="CAJOBG010097625">
    <property type="protein sequence ID" value="CAF4689804.1"/>
    <property type="molecule type" value="Genomic_DNA"/>
</dbReference>
<comment type="caution">
    <text evidence="2">The sequence shown here is derived from an EMBL/GenBank/DDBJ whole genome shotgun (WGS) entry which is preliminary data.</text>
</comment>
<sequence>MNSNGGSQHSRSNLIEIVTTEAASGST</sequence>
<protein>
    <submittedName>
        <fullName evidence="2">Uncharacterized protein</fullName>
    </submittedName>
</protein>
<dbReference type="Proteomes" id="UP000663866">
    <property type="component" value="Unassembled WGS sequence"/>
</dbReference>
<organism evidence="2 3">
    <name type="scientific">Rotaria magnacalcarata</name>
    <dbReference type="NCBI Taxonomy" id="392030"/>
    <lineage>
        <taxon>Eukaryota</taxon>
        <taxon>Metazoa</taxon>
        <taxon>Spiralia</taxon>
        <taxon>Gnathifera</taxon>
        <taxon>Rotifera</taxon>
        <taxon>Eurotatoria</taxon>
        <taxon>Bdelloidea</taxon>
        <taxon>Philodinida</taxon>
        <taxon>Philodinidae</taxon>
        <taxon>Rotaria</taxon>
    </lineage>
</organism>
<feature type="non-terminal residue" evidence="2">
    <location>
        <position position="27"/>
    </location>
</feature>
<feature type="compositionally biased region" description="Polar residues" evidence="1">
    <location>
        <begin position="1"/>
        <end position="13"/>
    </location>
</feature>
<proteinExistence type="predicted"/>
<evidence type="ECO:0000256" key="1">
    <source>
        <dbReference type="SAM" id="MobiDB-lite"/>
    </source>
</evidence>
<evidence type="ECO:0000313" key="2">
    <source>
        <dbReference type="EMBL" id="CAF4689804.1"/>
    </source>
</evidence>
<dbReference type="AlphaFoldDB" id="A0A821HSH5"/>
<feature type="region of interest" description="Disordered" evidence="1">
    <location>
        <begin position="1"/>
        <end position="27"/>
    </location>
</feature>
<name>A0A821HSH5_9BILA</name>
<keyword evidence="3" id="KW-1185">Reference proteome</keyword>
<reference evidence="2" key="1">
    <citation type="submission" date="2021-02" db="EMBL/GenBank/DDBJ databases">
        <authorList>
            <person name="Nowell W R."/>
        </authorList>
    </citation>
    <scope>NUCLEOTIDE SEQUENCE</scope>
</reference>
<accession>A0A821HSH5</accession>
<evidence type="ECO:0000313" key="3">
    <source>
        <dbReference type="Proteomes" id="UP000663866"/>
    </source>
</evidence>
<gene>
    <name evidence="2" type="ORF">OVN521_LOCUS48019</name>
</gene>